<dbReference type="Pfam" id="PF01170">
    <property type="entry name" value="UPF0020"/>
    <property type="match status" value="1"/>
</dbReference>
<gene>
    <name evidence="5" type="ORF">J0I24_08680</name>
</gene>
<dbReference type="EMBL" id="JAFKMR010000017">
    <property type="protein sequence ID" value="MBN8744370.1"/>
    <property type="molecule type" value="Genomic_DNA"/>
</dbReference>
<proteinExistence type="predicted"/>
<dbReference type="InterPro" id="IPR002052">
    <property type="entry name" value="DNA_methylase_N6_adenine_CS"/>
</dbReference>
<dbReference type="Proteomes" id="UP000664800">
    <property type="component" value="Unassembled WGS sequence"/>
</dbReference>
<feature type="domain" description="THUMP" evidence="4">
    <location>
        <begin position="71"/>
        <end position="182"/>
    </location>
</feature>
<name>A0A8I1MWR8_THIA3</name>
<dbReference type="PANTHER" id="PTHR47313">
    <property type="entry name" value="RIBOSOMAL RNA LARGE SUBUNIT METHYLTRANSFERASE K/L"/>
    <property type="match status" value="1"/>
</dbReference>
<reference evidence="5" key="1">
    <citation type="submission" date="2021-02" db="EMBL/GenBank/DDBJ databases">
        <title>Thiocyanate and organic carbon inputs drive convergent selection for specific autotrophic Afipia and Thiobacillus strains within complex microbiomes.</title>
        <authorList>
            <person name="Huddy R.J."/>
            <person name="Sachdeva R."/>
            <person name="Kadzinga F."/>
            <person name="Kantor R.S."/>
            <person name="Harrison S.T.L."/>
            <person name="Banfield J.F."/>
        </authorList>
    </citation>
    <scope>NUCLEOTIDE SEQUENCE</scope>
    <source>
        <strain evidence="5">SCN18_13_7_16_R3_B_64_19</strain>
    </source>
</reference>
<dbReference type="Gene3D" id="3.40.50.150">
    <property type="entry name" value="Vaccinia Virus protein VP39"/>
    <property type="match status" value="1"/>
</dbReference>
<dbReference type="InterPro" id="IPR000241">
    <property type="entry name" value="RlmKL-like_Mtase"/>
</dbReference>
<dbReference type="Pfam" id="PF22020">
    <property type="entry name" value="RlmL_1st"/>
    <property type="match status" value="1"/>
</dbReference>
<dbReference type="RefSeq" id="WP_276730063.1">
    <property type="nucleotide sequence ID" value="NZ_JAFKMR010000017.1"/>
</dbReference>
<evidence type="ECO:0000256" key="2">
    <source>
        <dbReference type="ARBA" id="ARBA00022679"/>
    </source>
</evidence>
<dbReference type="GO" id="GO:0008990">
    <property type="term" value="F:rRNA (guanine-N2-)-methyltransferase activity"/>
    <property type="evidence" value="ECO:0007669"/>
    <property type="project" value="TreeGrafter"/>
</dbReference>
<evidence type="ECO:0000313" key="6">
    <source>
        <dbReference type="Proteomes" id="UP000664800"/>
    </source>
</evidence>
<evidence type="ECO:0000259" key="4">
    <source>
        <dbReference type="PROSITE" id="PS51165"/>
    </source>
</evidence>
<dbReference type="PROSITE" id="PS00092">
    <property type="entry name" value="N6_MTASE"/>
    <property type="match status" value="1"/>
</dbReference>
<dbReference type="PROSITE" id="PS01261">
    <property type="entry name" value="UPF0020"/>
    <property type="match status" value="1"/>
</dbReference>
<protein>
    <submittedName>
        <fullName evidence="5">rRNA (Guanine-N2)-methyltransferase</fullName>
    </submittedName>
</protein>
<comment type="caution">
    <text evidence="5">The sequence shown here is derived from an EMBL/GenBank/DDBJ whole genome shotgun (WGS) entry which is preliminary data.</text>
</comment>
<dbReference type="Pfam" id="PF02926">
    <property type="entry name" value="THUMP"/>
    <property type="match status" value="1"/>
</dbReference>
<evidence type="ECO:0000256" key="1">
    <source>
        <dbReference type="ARBA" id="ARBA00022603"/>
    </source>
</evidence>
<dbReference type="InterPro" id="IPR053943">
    <property type="entry name" value="RlmKL-like_Mtase_CS"/>
</dbReference>
<dbReference type="InterPro" id="IPR029063">
    <property type="entry name" value="SAM-dependent_MTases_sf"/>
</dbReference>
<evidence type="ECO:0000313" key="5">
    <source>
        <dbReference type="EMBL" id="MBN8744370.1"/>
    </source>
</evidence>
<keyword evidence="3" id="KW-0694">RNA-binding</keyword>
<sequence length="416" mass="45218">MQSPYSSVYKKRSAAVQLPTAPNAFDFFLPCPRGVEAALADEVKALAEHSPTLRAGTPTPGGLPVQGSLTDAMRLNLHCRLPSRVLLLGGSCSYADAEDIYHLARDLAWEKWFDVTQALRVDVTAERSPLESIKFAALRVKDGICDRFRALTGERPDVDTAHPDVRIHLHLREADALLYLDTSGEPLFKRGWRSEHGAAPLKEHLAAGLLKLSGWTPGDVLFDPLCGSGTLVIEAAQMAAHRAPGLDRIFGFEALHGFDMDSWNAMREQARQAVQPVAPGQFFAADIDPVNVRMTLDNARRAGVDGAIAAQAGDVIAAIPPVDAAALPAGQAAWLISNPPYNERITPEGEAADDFAPQLARTLKQRFAGWHVALLAADLHWDKALRLKPRRRIVLFNGTIECRLMLIDMVAGSARG</sequence>
<accession>A0A8I1MWR8</accession>
<dbReference type="GO" id="GO:0003723">
    <property type="term" value="F:RNA binding"/>
    <property type="evidence" value="ECO:0007669"/>
    <property type="project" value="UniProtKB-UniRule"/>
</dbReference>
<dbReference type="Gene3D" id="3.30.2130.30">
    <property type="match status" value="1"/>
</dbReference>
<evidence type="ECO:0000256" key="3">
    <source>
        <dbReference type="PROSITE-ProRule" id="PRU00529"/>
    </source>
</evidence>
<dbReference type="AlphaFoldDB" id="A0A8I1MWR8"/>
<keyword evidence="1 5" id="KW-0489">Methyltransferase</keyword>
<dbReference type="PANTHER" id="PTHR47313:SF1">
    <property type="entry name" value="RIBOSOMAL RNA LARGE SUBUNIT METHYLTRANSFERASE K_L"/>
    <property type="match status" value="1"/>
</dbReference>
<dbReference type="GO" id="GO:0070043">
    <property type="term" value="F:rRNA (guanine-N7-)-methyltransferase activity"/>
    <property type="evidence" value="ECO:0007669"/>
    <property type="project" value="TreeGrafter"/>
</dbReference>
<dbReference type="SMART" id="SM00981">
    <property type="entry name" value="THUMP"/>
    <property type="match status" value="1"/>
</dbReference>
<dbReference type="PROSITE" id="PS51165">
    <property type="entry name" value="THUMP"/>
    <property type="match status" value="1"/>
</dbReference>
<organism evidence="5 6">
    <name type="scientific">Thiomonas arsenitoxydans (strain DSM 22701 / CIP 110005 / 3As)</name>
    <dbReference type="NCBI Taxonomy" id="426114"/>
    <lineage>
        <taxon>Bacteria</taxon>
        <taxon>Pseudomonadati</taxon>
        <taxon>Pseudomonadota</taxon>
        <taxon>Betaproteobacteria</taxon>
        <taxon>Burkholderiales</taxon>
        <taxon>Thiomonas</taxon>
    </lineage>
</organism>
<dbReference type="InterPro" id="IPR054170">
    <property type="entry name" value="RlmL_1st"/>
</dbReference>
<dbReference type="InterPro" id="IPR004114">
    <property type="entry name" value="THUMP_dom"/>
</dbReference>
<keyword evidence="2 5" id="KW-0808">Transferase</keyword>
<dbReference type="CDD" id="cd11715">
    <property type="entry name" value="THUMP_AdoMetMT"/>
    <property type="match status" value="1"/>
</dbReference>
<dbReference type="SUPFAM" id="SSF53335">
    <property type="entry name" value="S-adenosyl-L-methionine-dependent methyltransferases"/>
    <property type="match status" value="1"/>
</dbReference>